<dbReference type="EMBL" id="CADCWH010000140">
    <property type="protein sequence ID" value="CAA9550833.1"/>
    <property type="molecule type" value="Genomic_DNA"/>
</dbReference>
<feature type="non-terminal residue" evidence="1">
    <location>
        <position position="36"/>
    </location>
</feature>
<gene>
    <name evidence="1" type="ORF">AVDCRST_MAG70-909</name>
</gene>
<name>A0A6J4UHE3_9BACT</name>
<evidence type="ECO:0000313" key="1">
    <source>
        <dbReference type="EMBL" id="CAA9550833.1"/>
    </source>
</evidence>
<accession>A0A6J4UHE3</accession>
<dbReference type="AlphaFoldDB" id="A0A6J4UHE3"/>
<reference evidence="1" key="1">
    <citation type="submission" date="2020-02" db="EMBL/GenBank/DDBJ databases">
        <authorList>
            <person name="Meier V. D."/>
        </authorList>
    </citation>
    <scope>NUCLEOTIDE SEQUENCE</scope>
    <source>
        <strain evidence="1">AVDCRST_MAG70</strain>
    </source>
</reference>
<organism evidence="1">
    <name type="scientific">uncultured Thermomicrobiales bacterium</name>
    <dbReference type="NCBI Taxonomy" id="1645740"/>
    <lineage>
        <taxon>Bacteria</taxon>
        <taxon>Pseudomonadati</taxon>
        <taxon>Thermomicrobiota</taxon>
        <taxon>Thermomicrobia</taxon>
        <taxon>Thermomicrobiales</taxon>
        <taxon>environmental samples</taxon>
    </lineage>
</organism>
<protein>
    <submittedName>
        <fullName evidence="1">Uncharacterized protein</fullName>
    </submittedName>
</protein>
<sequence>MALSTTAFGLSQVSAWLGGDLSYDLGIGVNRTAFEQ</sequence>
<proteinExistence type="predicted"/>